<dbReference type="Gene3D" id="1.10.1370.30">
    <property type="match status" value="1"/>
</dbReference>
<keyword evidence="7" id="KW-0479">Metal-binding</keyword>
<keyword evidence="1 10" id="KW-0732">Signal</keyword>
<dbReference type="Pfam" id="PF01401">
    <property type="entry name" value="Peptidase_M2"/>
    <property type="match status" value="1"/>
</dbReference>
<gene>
    <name evidence="11" type="ORF">JL102_01360</name>
</gene>
<keyword evidence="2" id="KW-1015">Disulfide bond</keyword>
<dbReference type="EMBL" id="JAESIY010000001">
    <property type="protein sequence ID" value="MBL3654760.1"/>
    <property type="molecule type" value="Genomic_DNA"/>
</dbReference>
<dbReference type="GO" id="GO:0006508">
    <property type="term" value="P:proteolysis"/>
    <property type="evidence" value="ECO:0007669"/>
    <property type="project" value="InterPro"/>
</dbReference>
<evidence type="ECO:0000256" key="4">
    <source>
        <dbReference type="PIRSR" id="PIRSR601548-1"/>
    </source>
</evidence>
<evidence type="ECO:0000256" key="9">
    <source>
        <dbReference type="PIRSR" id="PIRSR601548-8"/>
    </source>
</evidence>
<dbReference type="InterPro" id="IPR001548">
    <property type="entry name" value="Peptidase_M2"/>
</dbReference>
<dbReference type="PRINTS" id="PR00791">
    <property type="entry name" value="PEPDIPTASEA"/>
</dbReference>
<feature type="binding site" evidence="9">
    <location>
        <position position="370"/>
    </location>
    <ligand>
        <name>Zn(2+)</name>
        <dbReference type="ChEBI" id="CHEBI:29105"/>
        <label>2</label>
        <note>catalytic</note>
    </ligand>
</feature>
<dbReference type="PANTHER" id="PTHR10514:SF27">
    <property type="entry name" value="ANGIOTENSIN-CONVERTING ENZYME"/>
    <property type="match status" value="1"/>
</dbReference>
<evidence type="ECO:0000256" key="6">
    <source>
        <dbReference type="PIRSR" id="PIRSR601548-2"/>
    </source>
</evidence>
<evidence type="ECO:0000256" key="5">
    <source>
        <dbReference type="PIRSR" id="PIRSR601548-10"/>
    </source>
</evidence>
<proteinExistence type="predicted"/>
<feature type="chain" id="PRO_5036680488" evidence="10">
    <location>
        <begin position="22"/>
        <end position="608"/>
    </location>
</feature>
<dbReference type="Proteomes" id="UP000659388">
    <property type="component" value="Unassembled WGS sequence"/>
</dbReference>
<reference evidence="11" key="1">
    <citation type="submission" date="2021-01" db="EMBL/GenBank/DDBJ databases">
        <title>Fulvivirga kasyanovii gen. nov., sp nov., a novel member of the phylum Bacteroidetes isolated from seawater in a mussel farm.</title>
        <authorList>
            <person name="Zhao L.-H."/>
            <person name="Wang Z.-J."/>
        </authorList>
    </citation>
    <scope>NUCLEOTIDE SEQUENCE</scope>
    <source>
        <strain evidence="11">2943</strain>
    </source>
</reference>
<feature type="glycosylation site" description="N-linked (GlcNAc...) (complex) asparagine" evidence="5">
    <location>
        <position position="77"/>
    </location>
</feature>
<dbReference type="SUPFAM" id="SSF55486">
    <property type="entry name" value="Metalloproteases ('zincins'), catalytic domain"/>
    <property type="match status" value="1"/>
</dbReference>
<dbReference type="GO" id="GO:0008237">
    <property type="term" value="F:metallopeptidase activity"/>
    <property type="evidence" value="ECO:0007669"/>
    <property type="project" value="InterPro"/>
</dbReference>
<evidence type="ECO:0000256" key="7">
    <source>
        <dbReference type="PIRSR" id="PIRSR601548-3"/>
    </source>
</evidence>
<dbReference type="PROSITE" id="PS51257">
    <property type="entry name" value="PROKAR_LIPOPROTEIN"/>
    <property type="match status" value="1"/>
</dbReference>
<evidence type="ECO:0000256" key="3">
    <source>
        <dbReference type="ARBA" id="ARBA00023180"/>
    </source>
</evidence>
<dbReference type="PANTHER" id="PTHR10514">
    <property type="entry name" value="ANGIOTENSIN-CONVERTING ENZYME"/>
    <property type="match status" value="1"/>
</dbReference>
<keyword evidence="12" id="KW-1185">Reference proteome</keyword>
<evidence type="ECO:0000256" key="1">
    <source>
        <dbReference type="ARBA" id="ARBA00022729"/>
    </source>
</evidence>
<dbReference type="AlphaFoldDB" id="A0A937JZ00"/>
<sequence>MKKISTAFLAALLFLGGCNNAKKENNHAPNPEVQAFLDDYNTKYLKLYYQSSLAEWESNTHIVEGDTMNAYHTRLANEALAAFTGSKEVIEKTREFLKNKNVLDTLQAKQLEAILYSAANNPATAEKVVKQRIKAEALQTERLFGYDYKIGNKSVSTNDIDNILKNENDLLLREAAWDASKEVGKELKSGLDQLRTLRNETVQALGYQDYFSYQVSDYGMSVDEMMALNRQLIEEVWPLYRELHTYVRYELAKKYGVSTVPKMIPAHWLPNRWGQDWSSIINVEGIDLDAALEAKGAEWLVKQAENFYVSLGFDPLPKSFYDSSSLYPAPADAGYKKNNHASAWHMDLQQDVRSLMSVIPNAEWYETTHHELGHIYYYMSYSTPEVPPLLRGGANRAFHEAIGSMMGLAATQKPFLTELELIPAHVETDETITLLKEALSHIVFIPFSSGVMTHFEHDLYLNNLPQDQFNAKWWEYKEKFQGIVPPTPRGEEFADATSKTHINNDAAQYYDYALSYALLFQIHSHIAKNILHQDPRATNYFGSKATGEFLHKLLKTGATEDWRQLLKDATGEDINAKAMLEYFQPLMKYLKEVNKGREYTLPVRPIFN</sequence>
<dbReference type="PROSITE" id="PS52011">
    <property type="entry name" value="PEPTIDASE_M2"/>
    <property type="match status" value="1"/>
</dbReference>
<protein>
    <submittedName>
        <fullName evidence="11">M2 family metallopeptidase</fullName>
    </submittedName>
</protein>
<evidence type="ECO:0000256" key="8">
    <source>
        <dbReference type="PIRSR" id="PIRSR601548-6"/>
    </source>
</evidence>
<feature type="active site" description="Proton donor 2" evidence="8">
    <location>
        <position position="501"/>
    </location>
</feature>
<comment type="caution">
    <text evidence="11">The sequence shown here is derived from an EMBL/GenBank/DDBJ whole genome shotgun (WGS) entry which is preliminary data.</text>
</comment>
<feature type="binding site" evidence="7">
    <location>
        <position position="370"/>
    </location>
    <ligand>
        <name>Zn(2+)</name>
        <dbReference type="ChEBI" id="CHEBI:29105"/>
        <label>1</label>
        <note>catalytic</note>
    </ligand>
</feature>
<feature type="binding site" evidence="9">
    <location>
        <position position="400"/>
    </location>
    <ligand>
        <name>Zn(2+)</name>
        <dbReference type="ChEBI" id="CHEBI:29105"/>
        <label>2</label>
        <note>catalytic</note>
    </ligand>
</feature>
<keyword evidence="3 5" id="KW-0325">Glycoprotein</keyword>
<dbReference type="CDD" id="cd06461">
    <property type="entry name" value="M2_ACE"/>
    <property type="match status" value="1"/>
</dbReference>
<feature type="signal peptide" evidence="10">
    <location>
        <begin position="1"/>
        <end position="21"/>
    </location>
</feature>
<accession>A0A937JZ00</accession>
<organism evidence="11 12">
    <name type="scientific">Fulvivirga sediminis</name>
    <dbReference type="NCBI Taxonomy" id="2803949"/>
    <lineage>
        <taxon>Bacteria</taxon>
        <taxon>Pseudomonadati</taxon>
        <taxon>Bacteroidota</taxon>
        <taxon>Cytophagia</taxon>
        <taxon>Cytophagales</taxon>
        <taxon>Fulvivirgaceae</taxon>
        <taxon>Fulvivirga</taxon>
    </lineage>
</organism>
<feature type="active site" description="Proton acceptor 2" evidence="8">
    <location>
        <position position="371"/>
    </location>
</feature>
<feature type="binding site" evidence="7">
    <location>
        <position position="374"/>
    </location>
    <ligand>
        <name>Zn(2+)</name>
        <dbReference type="ChEBI" id="CHEBI:29105"/>
        <label>1</label>
        <note>catalytic</note>
    </ligand>
</feature>
<dbReference type="GO" id="GO:0008241">
    <property type="term" value="F:peptidyl-dipeptidase activity"/>
    <property type="evidence" value="ECO:0007669"/>
    <property type="project" value="InterPro"/>
</dbReference>
<evidence type="ECO:0000256" key="10">
    <source>
        <dbReference type="SAM" id="SignalP"/>
    </source>
</evidence>
<name>A0A937JZ00_9BACT</name>
<keyword evidence="7" id="KW-0862">Zinc</keyword>
<feature type="active site" description="Proton donor 1" evidence="4">
    <location>
        <position position="501"/>
    </location>
</feature>
<dbReference type="RefSeq" id="WP_202241883.1">
    <property type="nucleotide sequence ID" value="NZ_JAESIY010000001.1"/>
</dbReference>
<evidence type="ECO:0000313" key="11">
    <source>
        <dbReference type="EMBL" id="MBL3654760.1"/>
    </source>
</evidence>
<evidence type="ECO:0000256" key="2">
    <source>
        <dbReference type="ARBA" id="ARBA00023157"/>
    </source>
</evidence>
<feature type="active site" description="Proton acceptor 1" evidence="4">
    <location>
        <position position="371"/>
    </location>
</feature>
<evidence type="ECO:0000313" key="12">
    <source>
        <dbReference type="Proteomes" id="UP000659388"/>
    </source>
</evidence>
<feature type="binding site" evidence="6">
    <location>
        <position position="218"/>
    </location>
    <ligand>
        <name>chloride</name>
        <dbReference type="ChEBI" id="CHEBI:17996"/>
        <label>1</label>
    </ligand>
</feature>
<dbReference type="GO" id="GO:0016020">
    <property type="term" value="C:membrane"/>
    <property type="evidence" value="ECO:0007669"/>
    <property type="project" value="InterPro"/>
</dbReference>
<feature type="binding site" evidence="7">
    <location>
        <position position="400"/>
    </location>
    <ligand>
        <name>Zn(2+)</name>
        <dbReference type="ChEBI" id="CHEBI:29105"/>
        <label>1</label>
        <note>catalytic</note>
    </ligand>
</feature>
<feature type="binding site" evidence="9">
    <location>
        <position position="374"/>
    </location>
    <ligand>
        <name>Zn(2+)</name>
        <dbReference type="ChEBI" id="CHEBI:29105"/>
        <label>2</label>
        <note>catalytic</note>
    </ligand>
</feature>